<evidence type="ECO:0000256" key="4">
    <source>
        <dbReference type="ARBA" id="ARBA00022777"/>
    </source>
</evidence>
<dbReference type="PROSITE" id="PS00583">
    <property type="entry name" value="PFKB_KINASES_1"/>
    <property type="match status" value="1"/>
</dbReference>
<evidence type="ECO:0000313" key="10">
    <source>
        <dbReference type="EMBL" id="PKG30342.1"/>
    </source>
</evidence>
<reference evidence="10 11" key="1">
    <citation type="journal article" date="2010" name="Int. J. Syst. Evol. Microbiol.">
        <title>Bacillus horneckiae sp. nov., isolated from a spacecraft-assembly clean room.</title>
        <authorList>
            <person name="Vaishampayan P."/>
            <person name="Probst A."/>
            <person name="Krishnamurthi S."/>
            <person name="Ghosh S."/>
            <person name="Osman S."/>
            <person name="McDowall A."/>
            <person name="Ruckmani A."/>
            <person name="Mayilraj S."/>
            <person name="Venkateswaran K."/>
        </authorList>
    </citation>
    <scope>NUCLEOTIDE SEQUENCE [LARGE SCALE GENOMIC DNA]</scope>
    <source>
        <strain evidence="11">1PO1SC</strain>
    </source>
</reference>
<comment type="catalytic activity">
    <reaction evidence="7">
        <text>D-tagatofuranose 6-phosphate + ATP = D-tagatofuranose 1,6-bisphosphate + ADP + H(+)</text>
        <dbReference type="Rhea" id="RHEA:12420"/>
        <dbReference type="ChEBI" id="CHEBI:15378"/>
        <dbReference type="ChEBI" id="CHEBI:30616"/>
        <dbReference type="ChEBI" id="CHEBI:58694"/>
        <dbReference type="ChEBI" id="CHEBI:58695"/>
        <dbReference type="ChEBI" id="CHEBI:456216"/>
        <dbReference type="EC" id="2.7.1.144"/>
    </reaction>
</comment>
<organism evidence="10 11">
    <name type="scientific">Cytobacillus horneckiae</name>
    <dbReference type="NCBI Taxonomy" id="549687"/>
    <lineage>
        <taxon>Bacteria</taxon>
        <taxon>Bacillati</taxon>
        <taxon>Bacillota</taxon>
        <taxon>Bacilli</taxon>
        <taxon>Bacillales</taxon>
        <taxon>Bacillaceae</taxon>
        <taxon>Cytobacillus</taxon>
    </lineage>
</organism>
<dbReference type="GO" id="GO:0005829">
    <property type="term" value="C:cytosol"/>
    <property type="evidence" value="ECO:0007669"/>
    <property type="project" value="TreeGrafter"/>
</dbReference>
<dbReference type="SUPFAM" id="SSF53613">
    <property type="entry name" value="Ribokinase-like"/>
    <property type="match status" value="1"/>
</dbReference>
<dbReference type="Pfam" id="PF00294">
    <property type="entry name" value="PfkB"/>
    <property type="match status" value="1"/>
</dbReference>
<comment type="similarity">
    <text evidence="7">Belongs to the carbohydrate kinase PfkB family. LacC subfamily.</text>
</comment>
<keyword evidence="4 8" id="KW-0418">Kinase</keyword>
<evidence type="ECO:0000256" key="8">
    <source>
        <dbReference type="RuleBase" id="RU369061"/>
    </source>
</evidence>
<dbReference type="NCBIfam" id="TIGR03168">
    <property type="entry name" value="1-PFK"/>
    <property type="match status" value="1"/>
</dbReference>
<keyword evidence="5 7" id="KW-0067">ATP-binding</keyword>
<dbReference type="NCBIfam" id="TIGR03828">
    <property type="entry name" value="pfkB"/>
    <property type="match status" value="1"/>
</dbReference>
<dbReference type="CDD" id="cd01164">
    <property type="entry name" value="FruK_PfkB_like"/>
    <property type="match status" value="1"/>
</dbReference>
<dbReference type="InterPro" id="IPR017583">
    <property type="entry name" value="Tagatose/fructose_Pkinase"/>
</dbReference>
<proteinExistence type="inferred from homology"/>
<dbReference type="GO" id="GO:0044281">
    <property type="term" value="P:small molecule metabolic process"/>
    <property type="evidence" value="ECO:0007669"/>
    <property type="project" value="UniProtKB-ARBA"/>
</dbReference>
<dbReference type="PANTHER" id="PTHR46566:SF1">
    <property type="entry name" value="1-PHOSPHOFRUCTOKINASE"/>
    <property type="match status" value="1"/>
</dbReference>
<dbReference type="PIRSF" id="PIRSF000535">
    <property type="entry name" value="1PFK/6PFK/LacC"/>
    <property type="match status" value="1"/>
</dbReference>
<evidence type="ECO:0000256" key="5">
    <source>
        <dbReference type="ARBA" id="ARBA00022840"/>
    </source>
</evidence>
<dbReference type="UniPathway" id="UPA00704">
    <property type="reaction ID" value="UER00715"/>
</dbReference>
<dbReference type="InterPro" id="IPR002173">
    <property type="entry name" value="Carboh/pur_kinase_PfkB_CS"/>
</dbReference>
<dbReference type="RefSeq" id="WP_066199451.1">
    <property type="nucleotide sequence ID" value="NZ_JAMAUX010000002.1"/>
</dbReference>
<accession>A0A2N0ZLG2</accession>
<dbReference type="FunFam" id="3.40.1190.20:FF:000001">
    <property type="entry name" value="Phosphofructokinase"/>
    <property type="match status" value="1"/>
</dbReference>
<evidence type="ECO:0000256" key="2">
    <source>
        <dbReference type="ARBA" id="ARBA00022679"/>
    </source>
</evidence>
<evidence type="ECO:0000256" key="3">
    <source>
        <dbReference type="ARBA" id="ARBA00022741"/>
    </source>
</evidence>
<dbReference type="InterPro" id="IPR029056">
    <property type="entry name" value="Ribokinase-like"/>
</dbReference>
<dbReference type="InterPro" id="IPR011611">
    <property type="entry name" value="PfkB_dom"/>
</dbReference>
<dbReference type="GO" id="GO:2001059">
    <property type="term" value="P:D-tagatose 6-phosphate catabolic process"/>
    <property type="evidence" value="ECO:0007669"/>
    <property type="project" value="UniProtKB-UniPathway"/>
</dbReference>
<dbReference type="GO" id="GO:0005524">
    <property type="term" value="F:ATP binding"/>
    <property type="evidence" value="ECO:0007669"/>
    <property type="project" value="UniProtKB-UniRule"/>
</dbReference>
<keyword evidence="11" id="KW-1185">Reference proteome</keyword>
<dbReference type="GO" id="GO:0016052">
    <property type="term" value="P:carbohydrate catabolic process"/>
    <property type="evidence" value="ECO:0007669"/>
    <property type="project" value="UniProtKB-ARBA"/>
</dbReference>
<protein>
    <recommendedName>
        <fullName evidence="7">Tagatose-6-phosphate kinase</fullName>
        <ecNumber evidence="7">2.7.1.144</ecNumber>
    </recommendedName>
</protein>
<evidence type="ECO:0000313" key="11">
    <source>
        <dbReference type="Proteomes" id="UP000233343"/>
    </source>
</evidence>
<dbReference type="Gene3D" id="3.40.1190.20">
    <property type="match status" value="1"/>
</dbReference>
<evidence type="ECO:0000256" key="7">
    <source>
        <dbReference type="PIRNR" id="PIRNR000535"/>
    </source>
</evidence>
<name>A0A2N0ZLG2_9BACI</name>
<keyword evidence="7" id="KW-0423">Lactose metabolism</keyword>
<comment type="caution">
    <text evidence="10">The sequence shown here is derived from an EMBL/GenBank/DDBJ whole genome shotgun (WGS) entry which is preliminary data.</text>
</comment>
<dbReference type="GO" id="GO:0008662">
    <property type="term" value="F:1-phosphofructokinase activity"/>
    <property type="evidence" value="ECO:0007669"/>
    <property type="project" value="UniProtKB-UniRule"/>
</dbReference>
<sequence>MIYTLTCNPSIDYFLNVHDLNKGELNRAETVTLQPGGKGVNISRVMKRFGQDSVALGFTGGFTGEWITAFLNKEDIKTDFVQIDYDSRINVKLVGKEETEINAAGPRISNNNISKLIQTMERFIEGDLLVVAGSIHKGMQLSRIFQICKEKRIKLVVDAEAELLKQALFFQPYLIKPNQQELEDFFECSFSNMNDAIPYCRKLVNMGAKNVIFSMGSSGALYANKNALYKAYVPKGEVVHTIGAGDSMVAAFLTKIQLGYSRLAAFRFSVAAGSAAAYSEELCNKQSAFDLIGQVTVTKVEEDVN</sequence>
<dbReference type="GO" id="GO:0005988">
    <property type="term" value="P:lactose metabolic process"/>
    <property type="evidence" value="ECO:0007669"/>
    <property type="project" value="UniProtKB-KW"/>
</dbReference>
<comment type="catalytic activity">
    <reaction evidence="6 8">
        <text>beta-D-fructose 1-phosphate + ATP = beta-D-fructose 1,6-bisphosphate + ADP + H(+)</text>
        <dbReference type="Rhea" id="RHEA:14213"/>
        <dbReference type="ChEBI" id="CHEBI:15378"/>
        <dbReference type="ChEBI" id="CHEBI:30616"/>
        <dbReference type="ChEBI" id="CHEBI:32966"/>
        <dbReference type="ChEBI" id="CHEBI:138881"/>
        <dbReference type="ChEBI" id="CHEBI:456216"/>
        <dbReference type="EC" id="2.7.1.56"/>
    </reaction>
</comment>
<dbReference type="EC" id="2.7.1.144" evidence="7"/>
<keyword evidence="2 7" id="KW-0808">Transferase</keyword>
<gene>
    <name evidence="10" type="primary">pfkB</name>
    <name evidence="10" type="ORF">CWS20_04940</name>
</gene>
<dbReference type="GO" id="GO:0009024">
    <property type="term" value="F:tagatose-6-phosphate kinase activity"/>
    <property type="evidence" value="ECO:0007669"/>
    <property type="project" value="UniProtKB-EC"/>
</dbReference>
<evidence type="ECO:0000256" key="1">
    <source>
        <dbReference type="ARBA" id="ARBA00005380"/>
    </source>
</evidence>
<dbReference type="Proteomes" id="UP000233343">
    <property type="component" value="Unassembled WGS sequence"/>
</dbReference>
<comment type="function">
    <text evidence="8">Catalyzes the ATP-dependent phosphorylation of fructose-l-phosphate to fructose-l,6-bisphosphate.</text>
</comment>
<dbReference type="PANTHER" id="PTHR46566">
    <property type="entry name" value="1-PHOSPHOFRUCTOKINASE-RELATED"/>
    <property type="match status" value="1"/>
</dbReference>
<comment type="similarity">
    <text evidence="1">Belongs to the carbohydrate kinase pfkB family.</text>
</comment>
<comment type="pathway">
    <text evidence="7">Carbohydrate metabolism; D-tagatose 6-phosphate degradation; D-glyceraldehyde 3-phosphate and glycerone phosphate from D-tagatose 6-phosphate: step 1/2.</text>
</comment>
<evidence type="ECO:0000256" key="6">
    <source>
        <dbReference type="ARBA" id="ARBA00047745"/>
    </source>
</evidence>
<feature type="domain" description="Carbohydrate kinase PfkB" evidence="9">
    <location>
        <begin position="11"/>
        <end position="281"/>
    </location>
</feature>
<dbReference type="InterPro" id="IPR022463">
    <property type="entry name" value="1-PFruKinase"/>
</dbReference>
<evidence type="ECO:0000259" key="9">
    <source>
        <dbReference type="Pfam" id="PF00294"/>
    </source>
</evidence>
<dbReference type="AlphaFoldDB" id="A0A2N0ZLG2"/>
<dbReference type="EMBL" id="PISD01000008">
    <property type="protein sequence ID" value="PKG30342.1"/>
    <property type="molecule type" value="Genomic_DNA"/>
</dbReference>
<keyword evidence="3 7" id="KW-0547">Nucleotide-binding</keyword>